<proteinExistence type="predicted"/>
<evidence type="ECO:0000313" key="3">
    <source>
        <dbReference type="Proteomes" id="UP001594351"/>
    </source>
</evidence>
<feature type="transmembrane region" description="Helical" evidence="1">
    <location>
        <begin position="12"/>
        <end position="36"/>
    </location>
</feature>
<name>A0ABV6Z3C9_UNCC1</name>
<sequence length="249" mass="27838">MVKTLSGDRHFRLITVLSFFVLVTAYFFALPFQFYLVDQFHSEAVTDFDDGQEISQTFLCYQPIHSIALKFATFGRENTGQITFSLFIHHETEGDQGAYIPGEQSAAEAGKELVWTGTIQLERLMDNHYYELTPPPDTSKHKGLFSLVLNATESSPQKGVSPWFSLFNAYDRGALYLAGQQSLGDLTFRVTVQTTAFRLIQSLSGPGEKCSLAQSKAPIYTLLILILLGGSLALFFLGSKNIERDEHED</sequence>
<organism evidence="2 3">
    <name type="scientific">candidate division CSSED10-310 bacterium</name>
    <dbReference type="NCBI Taxonomy" id="2855610"/>
    <lineage>
        <taxon>Bacteria</taxon>
        <taxon>Bacteria division CSSED10-310</taxon>
    </lineage>
</organism>
<comment type="caution">
    <text evidence="2">The sequence shown here is derived from an EMBL/GenBank/DDBJ whole genome shotgun (WGS) entry which is preliminary data.</text>
</comment>
<gene>
    <name evidence="2" type="ORF">ACFL27_22360</name>
</gene>
<dbReference type="Proteomes" id="UP001594351">
    <property type="component" value="Unassembled WGS sequence"/>
</dbReference>
<accession>A0ABV6Z3C9</accession>
<keyword evidence="1" id="KW-0812">Transmembrane</keyword>
<keyword evidence="1" id="KW-1133">Transmembrane helix</keyword>
<keyword evidence="3" id="KW-1185">Reference proteome</keyword>
<protein>
    <submittedName>
        <fullName evidence="2">Uncharacterized protein</fullName>
    </submittedName>
</protein>
<dbReference type="EMBL" id="JBHPBY010000394">
    <property type="protein sequence ID" value="MFC1852952.1"/>
    <property type="molecule type" value="Genomic_DNA"/>
</dbReference>
<reference evidence="2 3" key="1">
    <citation type="submission" date="2024-09" db="EMBL/GenBank/DDBJ databases">
        <title>Laminarin stimulates single cell rates of sulfate reduction while oxygen inhibits transcriptomic activity in coastal marine sediment.</title>
        <authorList>
            <person name="Lindsay M."/>
            <person name="Orcutt B."/>
            <person name="Emerson D."/>
            <person name="Stepanauskas R."/>
            <person name="D'Angelo T."/>
        </authorList>
    </citation>
    <scope>NUCLEOTIDE SEQUENCE [LARGE SCALE GENOMIC DNA]</scope>
    <source>
        <strain evidence="2">SAG AM-311-K15</strain>
    </source>
</reference>
<feature type="transmembrane region" description="Helical" evidence="1">
    <location>
        <begin position="219"/>
        <end position="237"/>
    </location>
</feature>
<evidence type="ECO:0000313" key="2">
    <source>
        <dbReference type="EMBL" id="MFC1852952.1"/>
    </source>
</evidence>
<evidence type="ECO:0000256" key="1">
    <source>
        <dbReference type="SAM" id="Phobius"/>
    </source>
</evidence>
<keyword evidence="1" id="KW-0472">Membrane</keyword>